<dbReference type="InterPro" id="IPR013187">
    <property type="entry name" value="F-box-assoc_dom_typ3"/>
</dbReference>
<accession>W1NP62</accession>
<organism evidence="2 3">
    <name type="scientific">Amborella trichopoda</name>
    <dbReference type="NCBI Taxonomy" id="13333"/>
    <lineage>
        <taxon>Eukaryota</taxon>
        <taxon>Viridiplantae</taxon>
        <taxon>Streptophyta</taxon>
        <taxon>Embryophyta</taxon>
        <taxon>Tracheophyta</taxon>
        <taxon>Spermatophyta</taxon>
        <taxon>Magnoliopsida</taxon>
        <taxon>Amborellales</taxon>
        <taxon>Amborellaceae</taxon>
        <taxon>Amborella</taxon>
    </lineage>
</organism>
<dbReference type="InterPro" id="IPR036047">
    <property type="entry name" value="F-box-like_dom_sf"/>
</dbReference>
<evidence type="ECO:0000313" key="3">
    <source>
        <dbReference type="Proteomes" id="UP000017836"/>
    </source>
</evidence>
<dbReference type="PROSITE" id="PS50181">
    <property type="entry name" value="FBOX"/>
    <property type="match status" value="1"/>
</dbReference>
<gene>
    <name evidence="2" type="ORF">AMTR_s00095p00144800</name>
</gene>
<dbReference type="Pfam" id="PF00646">
    <property type="entry name" value="F-box"/>
    <property type="match status" value="1"/>
</dbReference>
<dbReference type="AlphaFoldDB" id="W1NP62"/>
<dbReference type="Proteomes" id="UP000017836">
    <property type="component" value="Unassembled WGS sequence"/>
</dbReference>
<keyword evidence="3" id="KW-1185">Reference proteome</keyword>
<dbReference type="PANTHER" id="PTHR31672">
    <property type="entry name" value="BNACNNG10540D PROTEIN"/>
    <property type="match status" value="1"/>
</dbReference>
<dbReference type="Gramene" id="ERM98211">
    <property type="protein sequence ID" value="ERM98211"/>
    <property type="gene ID" value="AMTR_s00095p00144800"/>
</dbReference>
<sequence>MFDMLVLFCDFTRTLPDPLWVLYLTAFPDDLVLNILTQLPVQSILNFKAISKSWNETLSSPLLPSPLLTLSPLPHSLQPSLSSSPIEESATSLLLPDVSLYHPSDTLPQLLKHLPDDALAYGLATSNGLICFYYRVSQSYYVGNPAICKYTAVPAPVDCPYNRVVGLGYDPTSCSFKILLHCSPRSDTLSQWCLPVLLAYQVLGNSRRPDAEVWSSQDQWHVLGAPAMAYFVPVQI</sequence>
<dbReference type="PANTHER" id="PTHR31672:SF13">
    <property type="entry name" value="F-BOX PROTEIN CPR30-LIKE"/>
    <property type="match status" value="1"/>
</dbReference>
<dbReference type="EMBL" id="KI395483">
    <property type="protein sequence ID" value="ERM98211.1"/>
    <property type="molecule type" value="Genomic_DNA"/>
</dbReference>
<dbReference type="InterPro" id="IPR001810">
    <property type="entry name" value="F-box_dom"/>
</dbReference>
<evidence type="ECO:0000313" key="2">
    <source>
        <dbReference type="EMBL" id="ERM98211.1"/>
    </source>
</evidence>
<proteinExistence type="predicted"/>
<dbReference type="SUPFAM" id="SSF81383">
    <property type="entry name" value="F-box domain"/>
    <property type="match status" value="1"/>
</dbReference>
<dbReference type="Pfam" id="PF08268">
    <property type="entry name" value="FBA_3"/>
    <property type="match status" value="1"/>
</dbReference>
<dbReference type="HOGENOM" id="CLU_1176826_0_0_1"/>
<feature type="domain" description="F-box" evidence="1">
    <location>
        <begin position="21"/>
        <end position="67"/>
    </location>
</feature>
<dbReference type="eggNOG" id="ENOG502SUCP">
    <property type="taxonomic scope" value="Eukaryota"/>
</dbReference>
<evidence type="ECO:0000259" key="1">
    <source>
        <dbReference type="PROSITE" id="PS50181"/>
    </source>
</evidence>
<dbReference type="Gene3D" id="1.20.1280.50">
    <property type="match status" value="1"/>
</dbReference>
<protein>
    <recommendedName>
        <fullName evidence="1">F-box domain-containing protein</fullName>
    </recommendedName>
</protein>
<name>W1NP62_AMBTC</name>
<dbReference type="InterPro" id="IPR050796">
    <property type="entry name" value="SCF_F-box_component"/>
</dbReference>
<reference evidence="3" key="1">
    <citation type="journal article" date="2013" name="Science">
        <title>The Amborella genome and the evolution of flowering plants.</title>
        <authorList>
            <consortium name="Amborella Genome Project"/>
        </authorList>
    </citation>
    <scope>NUCLEOTIDE SEQUENCE [LARGE SCALE GENOMIC DNA]</scope>
</reference>